<sequence>VWYHLQDFAANRNDPQNEKKLFNLCHASLRNVIERIYDIFKAQFTVFNDTSISI</sequence>
<reference evidence="1" key="1">
    <citation type="journal article" date="2023" name="Plant J.">
        <title>Genome sequences and population genomics provide insights into the demographic history, inbreeding, and mutation load of two 'living fossil' tree species of Dipteronia.</title>
        <authorList>
            <person name="Feng Y."/>
            <person name="Comes H.P."/>
            <person name="Chen J."/>
            <person name="Zhu S."/>
            <person name="Lu R."/>
            <person name="Zhang X."/>
            <person name="Li P."/>
            <person name="Qiu J."/>
            <person name="Olsen K.M."/>
            <person name="Qiu Y."/>
        </authorList>
    </citation>
    <scope>NUCLEOTIDE SEQUENCE</scope>
    <source>
        <strain evidence="1">KIB01</strain>
    </source>
</reference>
<feature type="non-terminal residue" evidence="1">
    <location>
        <position position="1"/>
    </location>
</feature>
<evidence type="ECO:0000313" key="1">
    <source>
        <dbReference type="EMBL" id="KAK2656101.1"/>
    </source>
</evidence>
<accession>A0AAD9XAT5</accession>
<dbReference type="Proteomes" id="UP001280121">
    <property type="component" value="Unassembled WGS sequence"/>
</dbReference>
<gene>
    <name evidence="1" type="ORF">Ddye_009153</name>
</gene>
<comment type="caution">
    <text evidence="1">The sequence shown here is derived from an EMBL/GenBank/DDBJ whole genome shotgun (WGS) entry which is preliminary data.</text>
</comment>
<dbReference type="AlphaFoldDB" id="A0AAD9XAT5"/>
<dbReference type="EMBL" id="JANJYI010000003">
    <property type="protein sequence ID" value="KAK2656101.1"/>
    <property type="molecule type" value="Genomic_DNA"/>
</dbReference>
<name>A0AAD9XAT5_9ROSI</name>
<protein>
    <submittedName>
        <fullName evidence="1">Uncharacterized protein</fullName>
    </submittedName>
</protein>
<organism evidence="1 2">
    <name type="scientific">Dipteronia dyeriana</name>
    <dbReference type="NCBI Taxonomy" id="168575"/>
    <lineage>
        <taxon>Eukaryota</taxon>
        <taxon>Viridiplantae</taxon>
        <taxon>Streptophyta</taxon>
        <taxon>Embryophyta</taxon>
        <taxon>Tracheophyta</taxon>
        <taxon>Spermatophyta</taxon>
        <taxon>Magnoliopsida</taxon>
        <taxon>eudicotyledons</taxon>
        <taxon>Gunneridae</taxon>
        <taxon>Pentapetalae</taxon>
        <taxon>rosids</taxon>
        <taxon>malvids</taxon>
        <taxon>Sapindales</taxon>
        <taxon>Sapindaceae</taxon>
        <taxon>Hippocastanoideae</taxon>
        <taxon>Acereae</taxon>
        <taxon>Dipteronia</taxon>
    </lineage>
</organism>
<proteinExistence type="predicted"/>
<evidence type="ECO:0000313" key="2">
    <source>
        <dbReference type="Proteomes" id="UP001280121"/>
    </source>
</evidence>
<keyword evidence="2" id="KW-1185">Reference proteome</keyword>